<evidence type="ECO:0000313" key="1">
    <source>
        <dbReference type="EMBL" id="TNN63616.1"/>
    </source>
</evidence>
<sequence>MRSQVRRLETAVCSSNKLHRFRQRANTLQSRAQPITAQPGRVAVSGEIGDLLRFLLNVGAPPAAGIDPEPLIVRLNRSDTLWVISGDEESIGAIDAVRLQQSRAILADPTAR</sequence>
<comment type="caution">
    <text evidence="1">The sequence shown here is derived from an EMBL/GenBank/DDBJ whole genome shotgun (WGS) entry which is preliminary data.</text>
</comment>
<name>A0A4Z2HCX6_9TELE</name>
<evidence type="ECO:0000313" key="2">
    <source>
        <dbReference type="Proteomes" id="UP000314294"/>
    </source>
</evidence>
<dbReference type="EMBL" id="SRLO01000269">
    <property type="protein sequence ID" value="TNN63616.1"/>
    <property type="molecule type" value="Genomic_DNA"/>
</dbReference>
<keyword evidence="2" id="KW-1185">Reference proteome</keyword>
<protein>
    <submittedName>
        <fullName evidence="1">Uncharacterized protein</fullName>
    </submittedName>
</protein>
<organism evidence="1 2">
    <name type="scientific">Liparis tanakae</name>
    <name type="common">Tanaka's snailfish</name>
    <dbReference type="NCBI Taxonomy" id="230148"/>
    <lineage>
        <taxon>Eukaryota</taxon>
        <taxon>Metazoa</taxon>
        <taxon>Chordata</taxon>
        <taxon>Craniata</taxon>
        <taxon>Vertebrata</taxon>
        <taxon>Euteleostomi</taxon>
        <taxon>Actinopterygii</taxon>
        <taxon>Neopterygii</taxon>
        <taxon>Teleostei</taxon>
        <taxon>Neoteleostei</taxon>
        <taxon>Acanthomorphata</taxon>
        <taxon>Eupercaria</taxon>
        <taxon>Perciformes</taxon>
        <taxon>Cottioidei</taxon>
        <taxon>Cottales</taxon>
        <taxon>Liparidae</taxon>
        <taxon>Liparis</taxon>
    </lineage>
</organism>
<accession>A0A4Z2HCX6</accession>
<dbReference type="Proteomes" id="UP000314294">
    <property type="component" value="Unassembled WGS sequence"/>
</dbReference>
<dbReference type="AlphaFoldDB" id="A0A4Z2HCX6"/>
<proteinExistence type="predicted"/>
<gene>
    <name evidence="1" type="ORF">EYF80_026152</name>
</gene>
<reference evidence="1 2" key="1">
    <citation type="submission" date="2019-03" db="EMBL/GenBank/DDBJ databases">
        <title>First draft genome of Liparis tanakae, snailfish: a comprehensive survey of snailfish specific genes.</title>
        <authorList>
            <person name="Kim W."/>
            <person name="Song I."/>
            <person name="Jeong J.-H."/>
            <person name="Kim D."/>
            <person name="Kim S."/>
            <person name="Ryu S."/>
            <person name="Song J.Y."/>
            <person name="Lee S.K."/>
        </authorList>
    </citation>
    <scope>NUCLEOTIDE SEQUENCE [LARGE SCALE GENOMIC DNA]</scope>
    <source>
        <tissue evidence="1">Muscle</tissue>
    </source>
</reference>